<keyword evidence="2" id="KW-1185">Reference proteome</keyword>
<comment type="caution">
    <text evidence="1">The sequence shown here is derived from an EMBL/GenBank/DDBJ whole genome shotgun (WGS) entry which is preliminary data.</text>
</comment>
<feature type="non-terminal residue" evidence="1">
    <location>
        <position position="91"/>
    </location>
</feature>
<protein>
    <submittedName>
        <fullName evidence="1">Uncharacterized protein</fullName>
    </submittedName>
</protein>
<name>A0AAN5C7K4_9BILA</name>
<evidence type="ECO:0000313" key="2">
    <source>
        <dbReference type="Proteomes" id="UP001328107"/>
    </source>
</evidence>
<proteinExistence type="predicted"/>
<dbReference type="AlphaFoldDB" id="A0AAN5C7K4"/>
<feature type="non-terminal residue" evidence="1">
    <location>
        <position position="1"/>
    </location>
</feature>
<evidence type="ECO:0000313" key="1">
    <source>
        <dbReference type="EMBL" id="GMR33710.1"/>
    </source>
</evidence>
<dbReference type="EMBL" id="BTRK01000001">
    <property type="protein sequence ID" value="GMR33710.1"/>
    <property type="molecule type" value="Genomic_DNA"/>
</dbReference>
<reference evidence="2" key="1">
    <citation type="submission" date="2022-10" db="EMBL/GenBank/DDBJ databases">
        <title>Genome assembly of Pristionchus species.</title>
        <authorList>
            <person name="Yoshida K."/>
            <person name="Sommer R.J."/>
        </authorList>
    </citation>
    <scope>NUCLEOTIDE SEQUENCE [LARGE SCALE GENOMIC DNA]</scope>
    <source>
        <strain evidence="2">RS5460</strain>
    </source>
</reference>
<gene>
    <name evidence="1" type="ORF">PMAYCL1PPCAC_03905</name>
</gene>
<organism evidence="1 2">
    <name type="scientific">Pristionchus mayeri</name>
    <dbReference type="NCBI Taxonomy" id="1317129"/>
    <lineage>
        <taxon>Eukaryota</taxon>
        <taxon>Metazoa</taxon>
        <taxon>Ecdysozoa</taxon>
        <taxon>Nematoda</taxon>
        <taxon>Chromadorea</taxon>
        <taxon>Rhabditida</taxon>
        <taxon>Rhabditina</taxon>
        <taxon>Diplogasteromorpha</taxon>
        <taxon>Diplogasteroidea</taxon>
        <taxon>Neodiplogasteridae</taxon>
        <taxon>Pristionchus</taxon>
    </lineage>
</organism>
<sequence length="91" mass="10440">QGKAVVRHDVAYSARHAANKRRRQRQIGEFAKDDFHGRILLHLRHQSLRQQGQGAHCSEAGRLQRRFPRHQALHADEKHQLLKIGAARAQG</sequence>
<dbReference type="Proteomes" id="UP001328107">
    <property type="component" value="Unassembled WGS sequence"/>
</dbReference>
<accession>A0AAN5C7K4</accession>